<organism evidence="1 2">
    <name type="scientific">Candidatus Uhrbacteria bacterium GW2011_GWF2_44_350</name>
    <dbReference type="NCBI Taxonomy" id="1619000"/>
    <lineage>
        <taxon>Bacteria</taxon>
        <taxon>Candidatus Uhriibacteriota</taxon>
    </lineage>
</organism>
<dbReference type="AlphaFoldDB" id="A0A0G1LSQ7"/>
<protein>
    <submittedName>
        <fullName evidence="1">Uncharacterized protein</fullName>
    </submittedName>
</protein>
<reference evidence="1 2" key="1">
    <citation type="journal article" date="2015" name="Nature">
        <title>rRNA introns, odd ribosomes, and small enigmatic genomes across a large radiation of phyla.</title>
        <authorList>
            <person name="Brown C.T."/>
            <person name="Hug L.A."/>
            <person name="Thomas B.C."/>
            <person name="Sharon I."/>
            <person name="Castelle C.J."/>
            <person name="Singh A."/>
            <person name="Wilkins M.J."/>
            <person name="Williams K.H."/>
            <person name="Banfield J.F."/>
        </authorList>
    </citation>
    <scope>NUCLEOTIDE SEQUENCE [LARGE SCALE GENOMIC DNA]</scope>
</reference>
<gene>
    <name evidence="1" type="ORF">UW63_C0006G0013</name>
</gene>
<sequence>MTIFKNKRKIAKVQRSFTGETLKKLTRIQAALVSDIHRAGRMIGKNKHVPDDVVSALVAWHFRQDISAHRVIRDVDEVDPRFIVKVDESHYLCGRLPRPTEIITQTPEPQILSFDELAKLIERVTGKKITVSEKSLLIPIGAKVDLTKTEQTTDQPKTVVPLSSIRKPHSRPGPKKPTKEYRADRYRIAHELLRLQTEKGGHFLSGEAMKTCEAIAPETDINRLLTALKKRGWLDRNGYKWFLTDLGRRIAENSPPDS</sequence>
<evidence type="ECO:0000313" key="2">
    <source>
        <dbReference type="Proteomes" id="UP000034154"/>
    </source>
</evidence>
<proteinExistence type="predicted"/>
<dbReference type="EMBL" id="LCJB01000006">
    <property type="protein sequence ID" value="KKT71872.1"/>
    <property type="molecule type" value="Genomic_DNA"/>
</dbReference>
<dbReference type="Proteomes" id="UP000034154">
    <property type="component" value="Unassembled WGS sequence"/>
</dbReference>
<accession>A0A0G1LSQ7</accession>
<name>A0A0G1LSQ7_9BACT</name>
<comment type="caution">
    <text evidence="1">The sequence shown here is derived from an EMBL/GenBank/DDBJ whole genome shotgun (WGS) entry which is preliminary data.</text>
</comment>
<evidence type="ECO:0000313" key="1">
    <source>
        <dbReference type="EMBL" id="KKT71872.1"/>
    </source>
</evidence>